<dbReference type="EMBL" id="FOAG01000006">
    <property type="protein sequence ID" value="SEL56954.1"/>
    <property type="molecule type" value="Genomic_DNA"/>
</dbReference>
<evidence type="ECO:0000313" key="2">
    <source>
        <dbReference type="Proteomes" id="UP000199582"/>
    </source>
</evidence>
<gene>
    <name evidence="1" type="ORF">SAMN05443999_106109</name>
</gene>
<dbReference type="AlphaFoldDB" id="A0A1H7RAP4"/>
<dbReference type="Proteomes" id="UP000199582">
    <property type="component" value="Unassembled WGS sequence"/>
</dbReference>
<name>A0A1H7RAP4_9RHOB</name>
<reference evidence="1 2" key="1">
    <citation type="submission" date="2016-10" db="EMBL/GenBank/DDBJ databases">
        <authorList>
            <person name="de Groot N.N."/>
        </authorList>
    </citation>
    <scope>NUCLEOTIDE SEQUENCE [LARGE SCALE GENOMIC DNA]</scope>
    <source>
        <strain evidence="1 2">DSM 100674</strain>
    </source>
</reference>
<dbReference type="Pfam" id="PF20086">
    <property type="entry name" value="DUF6478"/>
    <property type="match status" value="1"/>
</dbReference>
<keyword evidence="2" id="KW-1185">Reference proteome</keyword>
<sequence length="258" mass="29743">MHGAVQMKFMDAMTHRLALRKWRKVARNAPMMPLSALRRHRARARRLIYVLNELMSVADSRLTLPMIGSETFPKPHGTDWSWRPEPWRAPLPVQGLAAVTSKTPLGSEVTLFHDCTRSELSLRQLRNNRAADLAAYGLRMDVFAFDGSFLSLVLDLPQEAIDGLKRRHLIRMDAILELEKPLEVFARLNVRHGPNTEQIVRELPQNDKAITVEFDLAYTNLNEKRVGRAWIDLIFENPQMSQMVLRDLTFSRRPRAEL</sequence>
<accession>A0A1H7RAP4</accession>
<evidence type="ECO:0000313" key="1">
    <source>
        <dbReference type="EMBL" id="SEL56954.1"/>
    </source>
</evidence>
<dbReference type="InterPro" id="IPR045514">
    <property type="entry name" value="DUF6478"/>
</dbReference>
<organism evidence="1 2">
    <name type="scientific">Roseovarius azorensis</name>
    <dbReference type="NCBI Taxonomy" id="1287727"/>
    <lineage>
        <taxon>Bacteria</taxon>
        <taxon>Pseudomonadati</taxon>
        <taxon>Pseudomonadota</taxon>
        <taxon>Alphaproteobacteria</taxon>
        <taxon>Rhodobacterales</taxon>
        <taxon>Roseobacteraceae</taxon>
        <taxon>Roseovarius</taxon>
    </lineage>
</organism>
<dbReference type="STRING" id="1287727.SAMN05443999_106109"/>
<proteinExistence type="predicted"/>
<protein>
    <submittedName>
        <fullName evidence="1">Uncharacterized protein</fullName>
    </submittedName>
</protein>